<name>A0ABR3NIU2_9TELE</name>
<evidence type="ECO:0000313" key="2">
    <source>
        <dbReference type="EMBL" id="KAL1276706.1"/>
    </source>
</evidence>
<proteinExistence type="predicted"/>
<sequence length="245" mass="27916">MMIQTNFESYTPLLILQRGYDFCHKNPGKYCITRGSEKKTDVAMQKYLQSVKFIRSGEQILIKTYHLGFVGEYKSVLSVRMSSKNTTGTLNTSHIPPKDSIRLAQTLDNNGWTLIAMEVLGQDHRRALTTGPSSRSQMARKLLADTIISGDVELLLKRCMILHHPLTSQKLREALGESIPLQCHVLSDEGIRGYYKAGYRNLVSEYSRMGILDQNQCERLDEWVTQDQHEDTNTEEYGQVLQGLQ</sequence>
<protein>
    <submittedName>
        <fullName evidence="2">Uncharacterized protein</fullName>
    </submittedName>
</protein>
<reference evidence="2 3" key="1">
    <citation type="submission" date="2023-09" db="EMBL/GenBank/DDBJ databases">
        <authorList>
            <person name="Wang M."/>
        </authorList>
    </citation>
    <scope>NUCLEOTIDE SEQUENCE [LARGE SCALE GENOMIC DNA]</scope>
    <source>
        <strain evidence="2">GT-2023</strain>
        <tissue evidence="2">Liver</tissue>
    </source>
</reference>
<organism evidence="2 3">
    <name type="scientific">Cirrhinus molitorella</name>
    <name type="common">mud carp</name>
    <dbReference type="NCBI Taxonomy" id="172907"/>
    <lineage>
        <taxon>Eukaryota</taxon>
        <taxon>Metazoa</taxon>
        <taxon>Chordata</taxon>
        <taxon>Craniata</taxon>
        <taxon>Vertebrata</taxon>
        <taxon>Euteleostomi</taxon>
        <taxon>Actinopterygii</taxon>
        <taxon>Neopterygii</taxon>
        <taxon>Teleostei</taxon>
        <taxon>Ostariophysi</taxon>
        <taxon>Cypriniformes</taxon>
        <taxon>Cyprinidae</taxon>
        <taxon>Labeoninae</taxon>
        <taxon>Labeonini</taxon>
        <taxon>Cirrhinus</taxon>
    </lineage>
</organism>
<evidence type="ECO:0000313" key="3">
    <source>
        <dbReference type="Proteomes" id="UP001558613"/>
    </source>
</evidence>
<evidence type="ECO:0000256" key="1">
    <source>
        <dbReference type="SAM" id="MobiDB-lite"/>
    </source>
</evidence>
<accession>A0ABR3NIU2</accession>
<feature type="region of interest" description="Disordered" evidence="1">
    <location>
        <begin position="226"/>
        <end position="245"/>
    </location>
</feature>
<comment type="caution">
    <text evidence="2">The sequence shown here is derived from an EMBL/GenBank/DDBJ whole genome shotgun (WGS) entry which is preliminary data.</text>
</comment>
<gene>
    <name evidence="2" type="ORF">QQF64_036329</name>
</gene>
<dbReference type="Proteomes" id="UP001558613">
    <property type="component" value="Unassembled WGS sequence"/>
</dbReference>
<dbReference type="EMBL" id="JAYMGO010000004">
    <property type="protein sequence ID" value="KAL1276706.1"/>
    <property type="molecule type" value="Genomic_DNA"/>
</dbReference>
<keyword evidence="3" id="KW-1185">Reference proteome</keyword>